<reference evidence="1 2" key="1">
    <citation type="submission" date="2018-08" db="EMBL/GenBank/DDBJ databases">
        <title>A genome reference for cultivated species of the human gut microbiota.</title>
        <authorList>
            <person name="Zou Y."/>
            <person name="Xue W."/>
            <person name="Luo G."/>
        </authorList>
    </citation>
    <scope>NUCLEOTIDE SEQUENCE [LARGE SCALE GENOMIC DNA]</scope>
    <source>
        <strain evidence="1 2">OM07-13</strain>
    </source>
</reference>
<accession>A0A3E4YLK2</accession>
<gene>
    <name evidence="1" type="ORF">DXB99_03495</name>
</gene>
<comment type="caution">
    <text evidence="1">The sequence shown here is derived from an EMBL/GenBank/DDBJ whole genome shotgun (WGS) entry which is preliminary data.</text>
</comment>
<dbReference type="Proteomes" id="UP000260758">
    <property type="component" value="Unassembled WGS sequence"/>
</dbReference>
<dbReference type="RefSeq" id="WP_117718361.1">
    <property type="nucleotide sequence ID" value="NZ_QSTP01000001.1"/>
</dbReference>
<evidence type="ECO:0000313" key="1">
    <source>
        <dbReference type="EMBL" id="RGM75605.1"/>
    </source>
</evidence>
<sequence length="71" mass="8593">MIHFRKNNRYSKDIKIIRKYLNTVGELEATYREIEDAWADYSDRYYAAGWIIVDNTSLTNFAKYLEENFDE</sequence>
<dbReference type="AlphaFoldDB" id="A0A3E4YLK2"/>
<protein>
    <submittedName>
        <fullName evidence="1">Uncharacterized protein</fullName>
    </submittedName>
</protein>
<evidence type="ECO:0000313" key="2">
    <source>
        <dbReference type="Proteomes" id="UP000260758"/>
    </source>
</evidence>
<name>A0A3E4YLK2_9FIRM</name>
<organism evidence="1 2">
    <name type="scientific">Agathobacter rectalis</name>
    <dbReference type="NCBI Taxonomy" id="39491"/>
    <lineage>
        <taxon>Bacteria</taxon>
        <taxon>Bacillati</taxon>
        <taxon>Bacillota</taxon>
        <taxon>Clostridia</taxon>
        <taxon>Lachnospirales</taxon>
        <taxon>Lachnospiraceae</taxon>
        <taxon>Agathobacter</taxon>
    </lineage>
</organism>
<dbReference type="EMBL" id="QSTP01000001">
    <property type="protein sequence ID" value="RGM75605.1"/>
    <property type="molecule type" value="Genomic_DNA"/>
</dbReference>
<proteinExistence type="predicted"/>